<dbReference type="InterPro" id="IPR002018">
    <property type="entry name" value="CarbesteraseB"/>
</dbReference>
<dbReference type="GO" id="GO:0052689">
    <property type="term" value="F:carboxylic ester hydrolase activity"/>
    <property type="evidence" value="ECO:0007669"/>
    <property type="project" value="TreeGrafter"/>
</dbReference>
<organism evidence="6">
    <name type="scientific">Dissoconium aciculare CBS 342.82</name>
    <dbReference type="NCBI Taxonomy" id="1314786"/>
    <lineage>
        <taxon>Eukaryota</taxon>
        <taxon>Fungi</taxon>
        <taxon>Dikarya</taxon>
        <taxon>Ascomycota</taxon>
        <taxon>Pezizomycotina</taxon>
        <taxon>Dothideomycetes</taxon>
        <taxon>Dothideomycetidae</taxon>
        <taxon>Mycosphaerellales</taxon>
        <taxon>Dissoconiaceae</taxon>
        <taxon>Dissoconium</taxon>
    </lineage>
</organism>
<keyword evidence="5" id="KW-1185">Reference proteome</keyword>
<evidence type="ECO:0000313" key="5">
    <source>
        <dbReference type="Proteomes" id="UP000504637"/>
    </source>
</evidence>
<proteinExistence type="inferred from homology"/>
<reference evidence="6" key="2">
    <citation type="submission" date="2020-04" db="EMBL/GenBank/DDBJ databases">
        <authorList>
            <consortium name="NCBI Genome Project"/>
        </authorList>
    </citation>
    <scope>NUCLEOTIDE SEQUENCE</scope>
    <source>
        <strain evidence="6">CBS 342.82</strain>
    </source>
</reference>
<dbReference type="EC" id="3.1.1.-" evidence="3"/>
<keyword evidence="2 3" id="KW-0378">Hydrolase</keyword>
<dbReference type="GeneID" id="54359376"/>
<dbReference type="InterPro" id="IPR029058">
    <property type="entry name" value="AB_hydrolase_fold"/>
</dbReference>
<dbReference type="Proteomes" id="UP000504637">
    <property type="component" value="Unplaced"/>
</dbReference>
<feature type="chain" id="PRO_5027164985" description="Carboxylic ester hydrolase" evidence="3">
    <location>
        <begin position="20"/>
        <end position="571"/>
    </location>
</feature>
<evidence type="ECO:0000256" key="1">
    <source>
        <dbReference type="ARBA" id="ARBA00005964"/>
    </source>
</evidence>
<gene>
    <name evidence="6" type="ORF">K489DRAFT_321866</name>
</gene>
<sequence length="571" mass="62405">MVKALLFGLLASLIPHTFAGPLRRQSSSPPTVQVINGTIQGTHLASYNQDLFLGIPFAQPPTWALRFRSPVSINKPYRNTLQATRYAPMCVGYGSDSAGKFTSEDCLYLNVIRPAGYEGQNLPVLVWVHSSSFTMGGTSDPRFNLTFIVDRSVKIGKPIIAVSFAYRLAAWGFLASKEVLESGNSNMGIKDQRMAFHWIQENIAAFGGDPSKVTIWGQSSGATSVGYHLLAYNGRDDNLFRAAIMQSGNPTNFISFRDPAEYQLQYNALAATFGCQVSFDSLNCLRLIPFPALNAAIILQNTVVSSSYISAWNPIVDGDIIARYGSQQLKEGAFVKVPIIVGATSDEGTVFSPFGIDTATEILSSMSDPSRLCNIPASLAPSALAAYPDEPAYYIPSPATVGNASIPSFFGNNQWRRSAAYWGDAIGVANRRAACEAWAAAGVSAYCFRFNTIVANTPAYIGATHFEDMSYVFDNTQGLGFKDDPFAGLPQANFDLAHLMSGTWASFAYDLDVNAFEGRYPSAVKWPQYEVGNPRDIVWDATVEGLTFVETDDYRKEGIQWINDHALDYKR</sequence>
<feature type="domain" description="Carboxylesterase type B" evidence="4">
    <location>
        <begin position="29"/>
        <end position="530"/>
    </location>
</feature>
<feature type="signal peptide" evidence="3">
    <location>
        <begin position="1"/>
        <end position="19"/>
    </location>
</feature>
<dbReference type="PANTHER" id="PTHR43918:SF4">
    <property type="entry name" value="CARBOXYLIC ESTER HYDROLASE"/>
    <property type="match status" value="1"/>
</dbReference>
<evidence type="ECO:0000313" key="6">
    <source>
        <dbReference type="RefSeq" id="XP_033458742.1"/>
    </source>
</evidence>
<evidence type="ECO:0000256" key="2">
    <source>
        <dbReference type="ARBA" id="ARBA00022801"/>
    </source>
</evidence>
<keyword evidence="3" id="KW-0732">Signal</keyword>
<dbReference type="InterPro" id="IPR050654">
    <property type="entry name" value="AChE-related_enzymes"/>
</dbReference>
<reference evidence="6" key="3">
    <citation type="submission" date="2025-08" db="UniProtKB">
        <authorList>
            <consortium name="RefSeq"/>
        </authorList>
    </citation>
    <scope>IDENTIFICATION</scope>
    <source>
        <strain evidence="6">CBS 342.82</strain>
    </source>
</reference>
<name>A0A6J3M106_9PEZI</name>
<dbReference type="Pfam" id="PF00135">
    <property type="entry name" value="COesterase"/>
    <property type="match status" value="1"/>
</dbReference>
<protein>
    <recommendedName>
        <fullName evidence="3">Carboxylic ester hydrolase</fullName>
        <ecNumber evidence="3">3.1.1.-</ecNumber>
    </recommendedName>
</protein>
<reference evidence="6" key="1">
    <citation type="submission" date="2020-01" db="EMBL/GenBank/DDBJ databases">
        <authorList>
            <consortium name="DOE Joint Genome Institute"/>
            <person name="Haridas S."/>
            <person name="Albert R."/>
            <person name="Binder M."/>
            <person name="Bloem J."/>
            <person name="Labutti K."/>
            <person name="Salamov A."/>
            <person name="Andreopoulos B."/>
            <person name="Baker S.E."/>
            <person name="Barry K."/>
            <person name="Bills G."/>
            <person name="Bluhm B.H."/>
            <person name="Cannon C."/>
            <person name="Castanera R."/>
            <person name="Culley D.E."/>
            <person name="Daum C."/>
            <person name="Ezra D."/>
            <person name="Gonzalez J.B."/>
            <person name="Henrissat B."/>
            <person name="Kuo A."/>
            <person name="Liang C."/>
            <person name="Lipzen A."/>
            <person name="Lutzoni F."/>
            <person name="Magnuson J."/>
            <person name="Mondo S."/>
            <person name="Nolan M."/>
            <person name="Ohm R."/>
            <person name="Pangilinan J."/>
            <person name="Park H.-J."/>
            <person name="Ramirez L."/>
            <person name="Alfaro M."/>
            <person name="Sun H."/>
            <person name="Tritt A."/>
            <person name="Yoshinaga Y."/>
            <person name="Zwiers L.-H."/>
            <person name="Turgeon B.G."/>
            <person name="Goodwin S.B."/>
            <person name="Spatafora J.W."/>
            <person name="Crous P.W."/>
            <person name="Grigoriev I.V."/>
        </authorList>
    </citation>
    <scope>NUCLEOTIDE SEQUENCE</scope>
    <source>
        <strain evidence="6">CBS 342.82</strain>
    </source>
</reference>
<evidence type="ECO:0000256" key="3">
    <source>
        <dbReference type="RuleBase" id="RU361235"/>
    </source>
</evidence>
<evidence type="ECO:0000259" key="4">
    <source>
        <dbReference type="Pfam" id="PF00135"/>
    </source>
</evidence>
<dbReference type="SUPFAM" id="SSF53474">
    <property type="entry name" value="alpha/beta-Hydrolases"/>
    <property type="match status" value="1"/>
</dbReference>
<dbReference type="InterPro" id="IPR019819">
    <property type="entry name" value="Carboxylesterase_B_CS"/>
</dbReference>
<dbReference type="AlphaFoldDB" id="A0A6J3M106"/>
<dbReference type="RefSeq" id="XP_033458742.1">
    <property type="nucleotide sequence ID" value="XM_033601576.1"/>
</dbReference>
<comment type="similarity">
    <text evidence="1 3">Belongs to the type-B carboxylesterase/lipase family.</text>
</comment>
<dbReference type="PROSITE" id="PS00941">
    <property type="entry name" value="CARBOXYLESTERASE_B_2"/>
    <property type="match status" value="1"/>
</dbReference>
<dbReference type="InterPro" id="IPR019826">
    <property type="entry name" value="Carboxylesterase_B_AS"/>
</dbReference>
<dbReference type="PROSITE" id="PS00122">
    <property type="entry name" value="CARBOXYLESTERASE_B_1"/>
    <property type="match status" value="1"/>
</dbReference>
<dbReference type="Gene3D" id="3.40.50.1820">
    <property type="entry name" value="alpha/beta hydrolase"/>
    <property type="match status" value="1"/>
</dbReference>
<accession>A0A6J3M106</accession>
<dbReference type="OrthoDB" id="408631at2759"/>
<dbReference type="PANTHER" id="PTHR43918">
    <property type="entry name" value="ACETYLCHOLINESTERASE"/>
    <property type="match status" value="1"/>
</dbReference>